<protein>
    <submittedName>
        <fullName evidence="3">SagB/ThcOx family dehydrogenase</fullName>
    </submittedName>
</protein>
<dbReference type="PANTHER" id="PTHR43745:SF2">
    <property type="entry name" value="NITROREDUCTASE MJ1384-RELATED"/>
    <property type="match status" value="1"/>
</dbReference>
<accession>A0A848FG77</accession>
<dbReference type="InterPro" id="IPR052544">
    <property type="entry name" value="Bacteriocin_Proc_Enz"/>
</dbReference>
<keyword evidence="1" id="KW-0472">Membrane</keyword>
<feature type="transmembrane region" description="Helical" evidence="1">
    <location>
        <begin position="35"/>
        <end position="57"/>
    </location>
</feature>
<dbReference type="NCBIfam" id="TIGR03605">
    <property type="entry name" value="antibiot_sagB"/>
    <property type="match status" value="1"/>
</dbReference>
<evidence type="ECO:0000256" key="1">
    <source>
        <dbReference type="SAM" id="Phobius"/>
    </source>
</evidence>
<dbReference type="InterPro" id="IPR020051">
    <property type="entry name" value="SagB-type_dehydrogenase"/>
</dbReference>
<feature type="transmembrane region" description="Helical" evidence="1">
    <location>
        <begin position="110"/>
        <end position="132"/>
    </location>
</feature>
<dbReference type="AlphaFoldDB" id="A0A848FG77"/>
<dbReference type="SUPFAM" id="SSF55469">
    <property type="entry name" value="FMN-dependent nitroreductase-like"/>
    <property type="match status" value="2"/>
</dbReference>
<dbReference type="CDD" id="cd02142">
    <property type="entry name" value="McbC_SagB-like_oxidoreductase"/>
    <property type="match status" value="2"/>
</dbReference>
<feature type="domain" description="Nitroreductase" evidence="2">
    <location>
        <begin position="239"/>
        <end position="375"/>
    </location>
</feature>
<name>A0A848FG77_9BURK</name>
<dbReference type="InterPro" id="IPR000415">
    <property type="entry name" value="Nitroreductase-like"/>
</dbReference>
<reference evidence="3 4" key="1">
    <citation type="submission" date="2020-04" db="EMBL/GenBank/DDBJ databases">
        <title>Azohydromonas sp. isolated from soil.</title>
        <authorList>
            <person name="Dahal R.H."/>
        </authorList>
    </citation>
    <scope>NUCLEOTIDE SEQUENCE [LARGE SCALE GENOMIC DNA]</scope>
    <source>
        <strain evidence="3 4">G-1-1-14</strain>
    </source>
</reference>
<dbReference type="InterPro" id="IPR029479">
    <property type="entry name" value="Nitroreductase"/>
</dbReference>
<organism evidence="3 4">
    <name type="scientific">Azohydromonas caseinilytica</name>
    <dbReference type="NCBI Taxonomy" id="2728836"/>
    <lineage>
        <taxon>Bacteria</taxon>
        <taxon>Pseudomonadati</taxon>
        <taxon>Pseudomonadota</taxon>
        <taxon>Betaproteobacteria</taxon>
        <taxon>Burkholderiales</taxon>
        <taxon>Sphaerotilaceae</taxon>
        <taxon>Azohydromonas</taxon>
    </lineage>
</organism>
<dbReference type="GO" id="GO:0016491">
    <property type="term" value="F:oxidoreductase activity"/>
    <property type="evidence" value="ECO:0007669"/>
    <property type="project" value="InterPro"/>
</dbReference>
<dbReference type="Pfam" id="PF00881">
    <property type="entry name" value="Nitroreductase"/>
    <property type="match status" value="2"/>
</dbReference>
<feature type="domain" description="Nitroreductase" evidence="2">
    <location>
        <begin position="462"/>
        <end position="627"/>
    </location>
</feature>
<evidence type="ECO:0000313" key="3">
    <source>
        <dbReference type="EMBL" id="NML18262.1"/>
    </source>
</evidence>
<evidence type="ECO:0000313" key="4">
    <source>
        <dbReference type="Proteomes" id="UP000574067"/>
    </source>
</evidence>
<keyword evidence="1" id="KW-1133">Transmembrane helix</keyword>
<gene>
    <name evidence="3" type="ORF">HHL10_25160</name>
</gene>
<feature type="transmembrane region" description="Helical" evidence="1">
    <location>
        <begin position="69"/>
        <end position="90"/>
    </location>
</feature>
<evidence type="ECO:0000259" key="2">
    <source>
        <dbReference type="Pfam" id="PF00881"/>
    </source>
</evidence>
<keyword evidence="4" id="KW-1185">Reference proteome</keyword>
<dbReference type="Gene3D" id="3.40.109.10">
    <property type="entry name" value="NADH Oxidase"/>
    <property type="match status" value="2"/>
</dbReference>
<dbReference type="PANTHER" id="PTHR43745">
    <property type="entry name" value="NITROREDUCTASE MJ1384-RELATED"/>
    <property type="match status" value="1"/>
</dbReference>
<sequence length="634" mass="66534">MPKLVWVLLPLLLALGGLAWQVLRGRMPARRALNAWTSVLLLIYLAATAALGLFWVAQQQLPVFDWHYLFGYATLLLLALHLSLNFGSAWRTLTRRPPPAVREVAAGRRWVLGSGLAGLGVLAVGAAFLAGLRLGRNERGVIAGNAAADTATGAEAAMAVVERFHAHSAQSRRASFTGLPAVNWGDAPPAFKRYPQAPRLPLPAPARASGPQPGDPVALGTALWHTAGVTERRAGFNLRASPSSGALFSTELYVAALSARGLAPGLWHYDAQTHALERLRSGAPSSDALGLPGTTGLDGAVACVIATAVFRRTGRKYRDRSYRYVLADLGHALENLRAAAAAVGLQAQLMAAFDGPRLAATLGVDEEEEGVLALLALRRGGPPPQGAVPAAAAFSTPPLPRELPPLGVTGAVHRATSLGSVPRRGGSLDGQMPPPAVVSRPGAQAIELPRAPAPRRDVLRLIATRRSLRRFGDTPLPLEALSGLLAGLGLQAPLLSPALRVDLVAHAVAGLAPGAYRYEPVRHALLPRRVRELRAQARAAALDQDVIGDAHAVLVLSAQRAALAADPWGAARGYRHAFLEAGLVGERIYLEAAARGLGACAVGAFYDEEAAALVDVDPAREWVLHFAALGVPAP</sequence>
<dbReference type="EMBL" id="JABBFW010000029">
    <property type="protein sequence ID" value="NML18262.1"/>
    <property type="molecule type" value="Genomic_DNA"/>
</dbReference>
<comment type="caution">
    <text evidence="3">The sequence shown here is derived from an EMBL/GenBank/DDBJ whole genome shotgun (WGS) entry which is preliminary data.</text>
</comment>
<proteinExistence type="predicted"/>
<dbReference type="RefSeq" id="WP_169163159.1">
    <property type="nucleotide sequence ID" value="NZ_JABBFW010000029.1"/>
</dbReference>
<dbReference type="Proteomes" id="UP000574067">
    <property type="component" value="Unassembled WGS sequence"/>
</dbReference>
<keyword evidence="1" id="KW-0812">Transmembrane</keyword>